<evidence type="ECO:0000313" key="2">
    <source>
        <dbReference type="Proteomes" id="UP001159363"/>
    </source>
</evidence>
<organism evidence="1 2">
    <name type="scientific">Dryococelus australis</name>
    <dbReference type="NCBI Taxonomy" id="614101"/>
    <lineage>
        <taxon>Eukaryota</taxon>
        <taxon>Metazoa</taxon>
        <taxon>Ecdysozoa</taxon>
        <taxon>Arthropoda</taxon>
        <taxon>Hexapoda</taxon>
        <taxon>Insecta</taxon>
        <taxon>Pterygota</taxon>
        <taxon>Neoptera</taxon>
        <taxon>Polyneoptera</taxon>
        <taxon>Phasmatodea</taxon>
        <taxon>Verophasmatodea</taxon>
        <taxon>Anareolatae</taxon>
        <taxon>Phasmatidae</taxon>
        <taxon>Eurycanthinae</taxon>
        <taxon>Dryococelus</taxon>
    </lineage>
</organism>
<reference evidence="1 2" key="1">
    <citation type="submission" date="2023-02" db="EMBL/GenBank/DDBJ databases">
        <title>LHISI_Scaffold_Assembly.</title>
        <authorList>
            <person name="Stuart O.P."/>
            <person name="Cleave R."/>
            <person name="Magrath M.J.L."/>
            <person name="Mikheyev A.S."/>
        </authorList>
    </citation>
    <scope>NUCLEOTIDE SEQUENCE [LARGE SCALE GENOMIC DNA]</scope>
    <source>
        <strain evidence="1">Daus_M_001</strain>
        <tissue evidence="1">Leg muscle</tissue>
    </source>
</reference>
<sequence>MWVSSCRTMPLVDGLFSGSPASPALSFRRYSIITSLHGSRGDVKSRLPVVQSVGAPPIWGAGGSGLESRVHESSARRASQDLMFSGRVITDVGKESGEGERQRARVMYISSNFNPRACDKVRSYVPVRQTETAKPSDRFAREGVKVLELKLELPSHCRSYGWASLISTLLSTTPPPLANALGRISGKVYSPPPPGVTPALTKPLRRGPGPFRSARSVTVLPMLCRALDYGLPTPASRLQPGALEYSPPIKVNGVALGSLHVGIVPNDAATRRVFSGISRLPRSCIPAVLHTKLAPPSSAHKNSILGADNFSTQLHYAEVDEPATAADRACPVELRNPLASNPCP</sequence>
<gene>
    <name evidence="1" type="ORF">PR048_002348</name>
</gene>
<keyword evidence="2" id="KW-1185">Reference proteome</keyword>
<name>A0ABQ9IJY5_9NEOP</name>
<protein>
    <submittedName>
        <fullName evidence="1">Uncharacterized protein</fullName>
    </submittedName>
</protein>
<dbReference type="EMBL" id="JARBHB010000001">
    <property type="protein sequence ID" value="KAJ8897002.1"/>
    <property type="molecule type" value="Genomic_DNA"/>
</dbReference>
<comment type="caution">
    <text evidence="1">The sequence shown here is derived from an EMBL/GenBank/DDBJ whole genome shotgun (WGS) entry which is preliminary data.</text>
</comment>
<proteinExistence type="predicted"/>
<dbReference type="Proteomes" id="UP001159363">
    <property type="component" value="Chromosome 1"/>
</dbReference>
<accession>A0ABQ9IJY5</accession>
<evidence type="ECO:0000313" key="1">
    <source>
        <dbReference type="EMBL" id="KAJ8897002.1"/>
    </source>
</evidence>